<dbReference type="InterPro" id="IPR006139">
    <property type="entry name" value="D-isomer_2_OHA_DH_cat_dom"/>
</dbReference>
<dbReference type="EMBL" id="JAIRBA010000009">
    <property type="protein sequence ID" value="MCG2418633.1"/>
    <property type="molecule type" value="Genomic_DNA"/>
</dbReference>
<dbReference type="SUPFAM" id="SSF52283">
    <property type="entry name" value="Formate/glycerate dehydrogenase catalytic domain-like"/>
    <property type="match status" value="1"/>
</dbReference>
<dbReference type="Proteomes" id="UP001139461">
    <property type="component" value="Unassembled WGS sequence"/>
</dbReference>
<keyword evidence="2 4" id="KW-0560">Oxidoreductase</keyword>
<dbReference type="InterPro" id="IPR036291">
    <property type="entry name" value="NAD(P)-bd_dom_sf"/>
</dbReference>
<sequence>MKVLANDGISKSGKDALTAAGFEVLTVHVAQEQLQNYINEHQVDVVLVRSATQVRKNIIDNCPSLKIIGRGGVGMDNIDVDYALENGINVINTPAASSESVAELVFAHLFGGVRFLHDSNRNMPLDGDTKFKELKKSYAAGRELRGKTLGIIGFGRIGRQVAKIALGCGMKVIASDHQVGEADITLTFYDGQEVTLKIKTAPIDKLIKKSDFISLHVPSQTGYLIGKEEIEKMKDGVGIVNTARGGILNEVALIDAIETGKVSFAALDVFENEPSPAIKVLMNDAISLTPHIGAATTEAQDRIGIELAEQIISLLKKA</sequence>
<evidence type="ECO:0000259" key="6">
    <source>
        <dbReference type="Pfam" id="PF02826"/>
    </source>
</evidence>
<evidence type="ECO:0000256" key="2">
    <source>
        <dbReference type="ARBA" id="ARBA00023002"/>
    </source>
</evidence>
<organism evidence="7 8">
    <name type="scientific">Aequorivita vitellina</name>
    <dbReference type="NCBI Taxonomy" id="2874475"/>
    <lineage>
        <taxon>Bacteria</taxon>
        <taxon>Pseudomonadati</taxon>
        <taxon>Bacteroidota</taxon>
        <taxon>Flavobacteriia</taxon>
        <taxon>Flavobacteriales</taxon>
        <taxon>Flavobacteriaceae</taxon>
        <taxon>Aequorivita</taxon>
    </lineage>
</organism>
<comment type="similarity">
    <text evidence="1 4">Belongs to the D-isomer specific 2-hydroxyacid dehydrogenase family.</text>
</comment>
<dbReference type="Pfam" id="PF02826">
    <property type="entry name" value="2-Hacid_dh_C"/>
    <property type="match status" value="1"/>
</dbReference>
<dbReference type="AlphaFoldDB" id="A0A9X1QWY7"/>
<evidence type="ECO:0000313" key="7">
    <source>
        <dbReference type="EMBL" id="MCG2418633.1"/>
    </source>
</evidence>
<dbReference type="GO" id="GO:0016616">
    <property type="term" value="F:oxidoreductase activity, acting on the CH-OH group of donors, NAD or NADP as acceptor"/>
    <property type="evidence" value="ECO:0007669"/>
    <property type="project" value="InterPro"/>
</dbReference>
<evidence type="ECO:0000259" key="5">
    <source>
        <dbReference type="Pfam" id="PF00389"/>
    </source>
</evidence>
<keyword evidence="3" id="KW-0520">NAD</keyword>
<comment type="caution">
    <text evidence="7">The sequence shown here is derived from an EMBL/GenBank/DDBJ whole genome shotgun (WGS) entry which is preliminary data.</text>
</comment>
<protein>
    <submittedName>
        <fullName evidence="7">D-2-hydroxyacid dehydrogenase</fullName>
    </submittedName>
</protein>
<proteinExistence type="inferred from homology"/>
<evidence type="ECO:0000313" key="8">
    <source>
        <dbReference type="Proteomes" id="UP001139461"/>
    </source>
</evidence>
<dbReference type="RefSeq" id="WP_237602443.1">
    <property type="nucleotide sequence ID" value="NZ_JAIRBA010000009.1"/>
</dbReference>
<evidence type="ECO:0000256" key="4">
    <source>
        <dbReference type="RuleBase" id="RU003719"/>
    </source>
</evidence>
<reference evidence="7" key="1">
    <citation type="submission" date="2021-09" db="EMBL/GenBank/DDBJ databases">
        <title>Genome of Aequorivita sp. strain F47161.</title>
        <authorList>
            <person name="Wang Y."/>
        </authorList>
    </citation>
    <scope>NUCLEOTIDE SEQUENCE</scope>
    <source>
        <strain evidence="7">F47161</strain>
    </source>
</reference>
<name>A0A9X1QWY7_9FLAO</name>
<evidence type="ECO:0000256" key="3">
    <source>
        <dbReference type="ARBA" id="ARBA00023027"/>
    </source>
</evidence>
<feature type="domain" description="D-isomer specific 2-hydroxyacid dehydrogenase NAD-binding" evidence="6">
    <location>
        <begin position="109"/>
        <end position="293"/>
    </location>
</feature>
<accession>A0A9X1QWY7</accession>
<feature type="domain" description="D-isomer specific 2-hydroxyacid dehydrogenase catalytic" evidence="5">
    <location>
        <begin position="9"/>
        <end position="316"/>
    </location>
</feature>
<dbReference type="Gene3D" id="3.40.50.720">
    <property type="entry name" value="NAD(P)-binding Rossmann-like Domain"/>
    <property type="match status" value="2"/>
</dbReference>
<dbReference type="Pfam" id="PF00389">
    <property type="entry name" value="2-Hacid_dh"/>
    <property type="match status" value="1"/>
</dbReference>
<keyword evidence="8" id="KW-1185">Reference proteome</keyword>
<dbReference type="SUPFAM" id="SSF51735">
    <property type="entry name" value="NAD(P)-binding Rossmann-fold domains"/>
    <property type="match status" value="1"/>
</dbReference>
<gene>
    <name evidence="7" type="ORF">K8089_06325</name>
</gene>
<dbReference type="PANTHER" id="PTHR43761">
    <property type="entry name" value="D-ISOMER SPECIFIC 2-HYDROXYACID DEHYDROGENASE FAMILY PROTEIN (AFU_ORTHOLOGUE AFUA_1G13630)"/>
    <property type="match status" value="1"/>
</dbReference>
<evidence type="ECO:0000256" key="1">
    <source>
        <dbReference type="ARBA" id="ARBA00005854"/>
    </source>
</evidence>
<dbReference type="CDD" id="cd05303">
    <property type="entry name" value="PGDH_2"/>
    <property type="match status" value="1"/>
</dbReference>
<dbReference type="InterPro" id="IPR006140">
    <property type="entry name" value="D-isomer_DH_NAD-bd"/>
</dbReference>
<dbReference type="InterPro" id="IPR050418">
    <property type="entry name" value="D-iso_2-hydroxyacid_DH_PdxB"/>
</dbReference>
<dbReference type="GO" id="GO:0051287">
    <property type="term" value="F:NAD binding"/>
    <property type="evidence" value="ECO:0007669"/>
    <property type="project" value="InterPro"/>
</dbReference>
<dbReference type="PANTHER" id="PTHR43761:SF1">
    <property type="entry name" value="D-ISOMER SPECIFIC 2-HYDROXYACID DEHYDROGENASE CATALYTIC DOMAIN-CONTAINING PROTEIN-RELATED"/>
    <property type="match status" value="1"/>
</dbReference>